<dbReference type="SUPFAM" id="SSF56784">
    <property type="entry name" value="HAD-like"/>
    <property type="match status" value="1"/>
</dbReference>
<evidence type="ECO:0000256" key="2">
    <source>
        <dbReference type="ARBA" id="ARBA00022490"/>
    </source>
</evidence>
<organism evidence="8 9">
    <name type="scientific">Alcanivorax quisquiliarum</name>
    <dbReference type="NCBI Taxonomy" id="2933565"/>
    <lineage>
        <taxon>Bacteria</taxon>
        <taxon>Pseudomonadati</taxon>
        <taxon>Pseudomonadota</taxon>
        <taxon>Gammaproteobacteria</taxon>
        <taxon>Oceanospirillales</taxon>
        <taxon>Alcanivoracaceae</taxon>
        <taxon>Alcanivorax</taxon>
    </lineage>
</organism>
<dbReference type="NCBIfam" id="TIGR01656">
    <property type="entry name" value="Histidinol-ppas"/>
    <property type="match status" value="1"/>
</dbReference>
<keyword evidence="2 7" id="KW-0963">Cytoplasm</keyword>
<dbReference type="InterPro" id="IPR006543">
    <property type="entry name" value="Histidinol-phos"/>
</dbReference>
<keyword evidence="4 7" id="KW-0378">Hydrolase</keyword>
<dbReference type="RefSeq" id="WP_246948797.1">
    <property type="nucleotide sequence ID" value="NZ_JALKII010000002.1"/>
</dbReference>
<reference evidence="8" key="1">
    <citation type="submission" date="2022-04" db="EMBL/GenBank/DDBJ databases">
        <title>Alcanivorax sp. CY1518 draft genome sequence.</title>
        <authorList>
            <person name="Zhao G."/>
            <person name="An M."/>
        </authorList>
    </citation>
    <scope>NUCLEOTIDE SEQUENCE</scope>
    <source>
        <strain evidence="8">CY1518</strain>
    </source>
</reference>
<dbReference type="Gene3D" id="3.40.50.1000">
    <property type="entry name" value="HAD superfamily/HAD-like"/>
    <property type="match status" value="1"/>
</dbReference>
<dbReference type="CDD" id="cd07503">
    <property type="entry name" value="HAD_HisB-N"/>
    <property type="match status" value="1"/>
</dbReference>
<comment type="caution">
    <text evidence="8">The sequence shown here is derived from an EMBL/GenBank/DDBJ whole genome shotgun (WGS) entry which is preliminary data.</text>
</comment>
<evidence type="ECO:0000313" key="8">
    <source>
        <dbReference type="EMBL" id="MCK0536920.1"/>
    </source>
</evidence>
<protein>
    <recommendedName>
        <fullName evidence="6 7">D,D-heptose 1,7-bisphosphate phosphatase</fullName>
        <ecNumber evidence="7">3.1.3.-</ecNumber>
    </recommendedName>
</protein>
<evidence type="ECO:0000256" key="6">
    <source>
        <dbReference type="ARBA" id="ARBA00031828"/>
    </source>
</evidence>
<dbReference type="PIRSF" id="PIRSF004682">
    <property type="entry name" value="GmhB"/>
    <property type="match status" value="1"/>
</dbReference>
<evidence type="ECO:0000256" key="3">
    <source>
        <dbReference type="ARBA" id="ARBA00022723"/>
    </source>
</evidence>
<keyword evidence="3" id="KW-0479">Metal-binding</keyword>
<dbReference type="EC" id="3.1.3.-" evidence="7"/>
<dbReference type="GO" id="GO:0034200">
    <property type="term" value="F:D-glycero-beta-D-manno-heptose 1,7-bisphosphate 7-phosphatase activity"/>
    <property type="evidence" value="ECO:0007669"/>
    <property type="project" value="UniProtKB-EC"/>
</dbReference>
<dbReference type="InterPro" id="IPR023214">
    <property type="entry name" value="HAD_sf"/>
</dbReference>
<name>A0ABT0E521_9GAMM</name>
<dbReference type="Proteomes" id="UP001165524">
    <property type="component" value="Unassembled WGS sequence"/>
</dbReference>
<dbReference type="PANTHER" id="PTHR42891:SF1">
    <property type="entry name" value="D-GLYCERO-BETA-D-MANNO-HEPTOSE-1,7-BISPHOSPHATE 7-PHOSPHATASE"/>
    <property type="match status" value="1"/>
</dbReference>
<proteinExistence type="inferred from homology"/>
<comment type="subcellular location">
    <subcellularLocation>
        <location evidence="1 7">Cytoplasm</location>
    </subcellularLocation>
</comment>
<keyword evidence="9" id="KW-1185">Reference proteome</keyword>
<evidence type="ECO:0000313" key="9">
    <source>
        <dbReference type="Proteomes" id="UP001165524"/>
    </source>
</evidence>
<dbReference type="InterPro" id="IPR004446">
    <property type="entry name" value="Heptose_bisP_phosphatase"/>
</dbReference>
<keyword evidence="5 7" id="KW-0119">Carbohydrate metabolism</keyword>
<dbReference type="Pfam" id="PF13242">
    <property type="entry name" value="Hydrolase_like"/>
    <property type="match status" value="1"/>
</dbReference>
<dbReference type="PANTHER" id="PTHR42891">
    <property type="entry name" value="D-GLYCERO-BETA-D-MANNO-HEPTOSE-1,7-BISPHOSPHATE 7-PHOSPHATASE"/>
    <property type="match status" value="1"/>
</dbReference>
<evidence type="ECO:0000256" key="5">
    <source>
        <dbReference type="ARBA" id="ARBA00023277"/>
    </source>
</evidence>
<evidence type="ECO:0000256" key="4">
    <source>
        <dbReference type="ARBA" id="ARBA00022801"/>
    </source>
</evidence>
<dbReference type="EMBL" id="JALKII010000002">
    <property type="protein sequence ID" value="MCK0536920.1"/>
    <property type="molecule type" value="Genomic_DNA"/>
</dbReference>
<evidence type="ECO:0000256" key="1">
    <source>
        <dbReference type="ARBA" id="ARBA00004496"/>
    </source>
</evidence>
<dbReference type="InterPro" id="IPR006549">
    <property type="entry name" value="HAD-SF_hydro_IIIA"/>
</dbReference>
<dbReference type="InterPro" id="IPR036412">
    <property type="entry name" value="HAD-like_sf"/>
</dbReference>
<accession>A0ABT0E521</accession>
<evidence type="ECO:0000256" key="7">
    <source>
        <dbReference type="PIRNR" id="PIRNR004682"/>
    </source>
</evidence>
<sequence>MATRLVILDRDGVINEDSDAYIKSPEEWIAIPGAAEAIARLKRAGYQVVVATNQSGVGRGYFDAATLGAIHDRMHETLAAAGATLDGVFHCPHAPEDGCDCRKPAAGLLDQIANALGEPVAGAWLVGDSLRDLQCGAARGCQPVLVRTGKGERTLAKGLPPELADVPVYASLPAFVEHLLGR</sequence>
<dbReference type="NCBIfam" id="TIGR01662">
    <property type="entry name" value="HAD-SF-IIIA"/>
    <property type="match status" value="1"/>
</dbReference>
<dbReference type="NCBIfam" id="NF006506">
    <property type="entry name" value="PRK08942.1"/>
    <property type="match status" value="1"/>
</dbReference>
<comment type="similarity">
    <text evidence="7">Belongs to the gmhB family.</text>
</comment>
<gene>
    <name evidence="8" type="primary">gmhB</name>
    <name evidence="8" type="ORF">MU846_04290</name>
</gene>